<evidence type="ECO:0000256" key="5">
    <source>
        <dbReference type="ARBA" id="ARBA00022912"/>
    </source>
</evidence>
<feature type="compositionally biased region" description="Polar residues" evidence="8">
    <location>
        <begin position="652"/>
        <end position="669"/>
    </location>
</feature>
<feature type="region of interest" description="Disordered" evidence="8">
    <location>
        <begin position="570"/>
        <end position="596"/>
    </location>
</feature>
<feature type="region of interest" description="Disordered" evidence="8">
    <location>
        <begin position="1029"/>
        <end position="1082"/>
    </location>
</feature>
<dbReference type="PROSITE" id="PS01179">
    <property type="entry name" value="PID"/>
    <property type="match status" value="1"/>
</dbReference>
<dbReference type="Pfam" id="PF10409">
    <property type="entry name" value="PTEN_C2"/>
    <property type="match status" value="1"/>
</dbReference>
<name>A0A6P8F6Y4_CLUHA</name>
<dbReference type="FunFam" id="2.30.29.30:FF:000039">
    <property type="entry name" value="Tensin 1"/>
    <property type="match status" value="1"/>
</dbReference>
<dbReference type="PANTHER" id="PTHR45734">
    <property type="entry name" value="TENSIN"/>
    <property type="match status" value="1"/>
</dbReference>
<dbReference type="Gene3D" id="2.60.40.1110">
    <property type="match status" value="1"/>
</dbReference>
<dbReference type="Gene3D" id="2.30.29.30">
    <property type="entry name" value="Pleckstrin-homology domain (PH domain)/Phosphotyrosine-binding domain (PTB)"/>
    <property type="match status" value="1"/>
</dbReference>
<dbReference type="CDD" id="cd09927">
    <property type="entry name" value="SH2_Tensin_like"/>
    <property type="match status" value="1"/>
</dbReference>
<evidence type="ECO:0000256" key="2">
    <source>
        <dbReference type="ARBA" id="ARBA00007881"/>
    </source>
</evidence>
<reference evidence="10" key="1">
    <citation type="submission" date="2025-08" db="UniProtKB">
        <authorList>
            <consortium name="RefSeq"/>
        </authorList>
    </citation>
    <scope>IDENTIFICATION</scope>
</reference>
<dbReference type="Gene3D" id="3.90.190.10">
    <property type="entry name" value="Protein tyrosine phosphatase superfamily"/>
    <property type="match status" value="1"/>
</dbReference>
<comment type="subcellular location">
    <subcellularLocation>
        <location evidence="1">Cell junction</location>
        <location evidence="1">Focal adhesion</location>
    </subcellularLocation>
</comment>
<dbReference type="Gene3D" id="3.30.505.10">
    <property type="entry name" value="SH2 domain"/>
    <property type="match status" value="1"/>
</dbReference>
<feature type="region of interest" description="Disordered" evidence="8">
    <location>
        <begin position="507"/>
        <end position="550"/>
    </location>
</feature>
<keyword evidence="6" id="KW-0965">Cell junction</keyword>
<feature type="compositionally biased region" description="Low complexity" evidence="8">
    <location>
        <begin position="1046"/>
        <end position="1062"/>
    </location>
</feature>
<feature type="compositionally biased region" description="Low complexity" evidence="8">
    <location>
        <begin position="572"/>
        <end position="590"/>
    </location>
</feature>
<organism evidence="9 10">
    <name type="scientific">Clupea harengus</name>
    <name type="common">Atlantic herring</name>
    <dbReference type="NCBI Taxonomy" id="7950"/>
    <lineage>
        <taxon>Eukaryota</taxon>
        <taxon>Metazoa</taxon>
        <taxon>Chordata</taxon>
        <taxon>Craniata</taxon>
        <taxon>Vertebrata</taxon>
        <taxon>Euteleostomi</taxon>
        <taxon>Actinopterygii</taxon>
        <taxon>Neopterygii</taxon>
        <taxon>Teleostei</taxon>
        <taxon>Clupei</taxon>
        <taxon>Clupeiformes</taxon>
        <taxon>Clupeoidei</taxon>
        <taxon>Clupeidae</taxon>
        <taxon>Clupea</taxon>
    </lineage>
</organism>
<proteinExistence type="inferred from homology"/>
<dbReference type="PROSITE" id="PS51181">
    <property type="entry name" value="PPASE_TENSIN"/>
    <property type="match status" value="1"/>
</dbReference>
<feature type="compositionally biased region" description="Basic residues" evidence="8">
    <location>
        <begin position="530"/>
        <end position="545"/>
    </location>
</feature>
<feature type="region of interest" description="Disordered" evidence="8">
    <location>
        <begin position="749"/>
        <end position="773"/>
    </location>
</feature>
<keyword evidence="7" id="KW-0727">SH2 domain</keyword>
<dbReference type="InterPro" id="IPR013625">
    <property type="entry name" value="PTB"/>
</dbReference>
<dbReference type="Pfam" id="PF08416">
    <property type="entry name" value="PTB"/>
    <property type="match status" value="1"/>
</dbReference>
<dbReference type="SMART" id="SM01326">
    <property type="entry name" value="PTEN_C2"/>
    <property type="match status" value="1"/>
</dbReference>
<evidence type="ECO:0000256" key="8">
    <source>
        <dbReference type="SAM" id="MobiDB-lite"/>
    </source>
</evidence>
<dbReference type="KEGG" id="char:105898447"/>
<evidence type="ECO:0000256" key="7">
    <source>
        <dbReference type="ARBA" id="ARBA00022999"/>
    </source>
</evidence>
<dbReference type="InterPro" id="IPR033929">
    <property type="entry name" value="Tensin_PTB"/>
</dbReference>
<dbReference type="SMART" id="SM00252">
    <property type="entry name" value="SH2"/>
    <property type="match status" value="1"/>
</dbReference>
<feature type="compositionally biased region" description="Polar residues" evidence="8">
    <location>
        <begin position="402"/>
        <end position="417"/>
    </location>
</feature>
<dbReference type="CDD" id="cd14561">
    <property type="entry name" value="PTP_tensin-3"/>
    <property type="match status" value="1"/>
</dbReference>
<dbReference type="SUPFAM" id="SSF52799">
    <property type="entry name" value="(Phosphotyrosine protein) phosphatases II"/>
    <property type="match status" value="1"/>
</dbReference>
<dbReference type="InterPro" id="IPR029021">
    <property type="entry name" value="Prot-tyrosine_phosphatase-like"/>
</dbReference>
<dbReference type="PANTHER" id="PTHR45734:SF5">
    <property type="entry name" value="TENSIN-3"/>
    <property type="match status" value="1"/>
</dbReference>
<protein>
    <submittedName>
        <fullName evidence="10">Tensin-3</fullName>
    </submittedName>
</protein>
<keyword evidence="4" id="KW-0378">Hydrolase</keyword>
<evidence type="ECO:0000313" key="9">
    <source>
        <dbReference type="Proteomes" id="UP000515152"/>
    </source>
</evidence>
<dbReference type="SUPFAM" id="SSF49562">
    <property type="entry name" value="C2 domain (Calcium/lipid-binding domain, CaLB)"/>
    <property type="match status" value="1"/>
</dbReference>
<dbReference type="OrthoDB" id="6273691at2759"/>
<feature type="compositionally biased region" description="Polar residues" evidence="8">
    <location>
        <begin position="720"/>
        <end position="731"/>
    </location>
</feature>
<dbReference type="InterPro" id="IPR035892">
    <property type="entry name" value="C2_domain_sf"/>
</dbReference>
<feature type="compositionally biased region" description="Polar residues" evidence="8">
    <location>
        <begin position="897"/>
        <end position="921"/>
    </location>
</feature>
<dbReference type="PROSITE" id="PS50001">
    <property type="entry name" value="SH2"/>
    <property type="match status" value="1"/>
</dbReference>
<accession>A0A6P8F6Y4</accession>
<evidence type="ECO:0000256" key="6">
    <source>
        <dbReference type="ARBA" id="ARBA00022949"/>
    </source>
</evidence>
<dbReference type="GO" id="GO:0004721">
    <property type="term" value="F:phosphoprotein phosphatase activity"/>
    <property type="evidence" value="ECO:0007669"/>
    <property type="project" value="UniProtKB-KW"/>
</dbReference>
<dbReference type="SUPFAM" id="SSF55550">
    <property type="entry name" value="SH2 domain"/>
    <property type="match status" value="1"/>
</dbReference>
<feature type="compositionally biased region" description="Polar residues" evidence="8">
    <location>
        <begin position="335"/>
        <end position="349"/>
    </location>
</feature>
<feature type="region of interest" description="Disordered" evidence="8">
    <location>
        <begin position="632"/>
        <end position="669"/>
    </location>
</feature>
<gene>
    <name evidence="10" type="primary">LOC105898447</name>
</gene>
<feature type="compositionally biased region" description="Low complexity" evidence="8">
    <location>
        <begin position="368"/>
        <end position="398"/>
    </location>
</feature>
<evidence type="ECO:0000256" key="1">
    <source>
        <dbReference type="ARBA" id="ARBA00004246"/>
    </source>
</evidence>
<dbReference type="SMART" id="SM00462">
    <property type="entry name" value="PTB"/>
    <property type="match status" value="1"/>
</dbReference>
<dbReference type="SUPFAM" id="SSF50729">
    <property type="entry name" value="PH domain-like"/>
    <property type="match status" value="1"/>
</dbReference>
<evidence type="ECO:0000256" key="3">
    <source>
        <dbReference type="ARBA" id="ARBA00022553"/>
    </source>
</evidence>
<dbReference type="InterPro" id="IPR036860">
    <property type="entry name" value="SH2_dom_sf"/>
</dbReference>
<feature type="region of interest" description="Disordered" evidence="8">
    <location>
        <begin position="885"/>
        <end position="988"/>
    </location>
</feature>
<dbReference type="GeneID" id="105898447"/>
<feature type="compositionally biased region" description="Basic and acidic residues" evidence="8">
    <location>
        <begin position="1029"/>
        <end position="1039"/>
    </location>
</feature>
<dbReference type="InterPro" id="IPR014020">
    <property type="entry name" value="Tensin_C2-dom"/>
</dbReference>
<dbReference type="RefSeq" id="XP_031418896.1">
    <property type="nucleotide sequence ID" value="XM_031563036.2"/>
</dbReference>
<dbReference type="PROSITE" id="PS51182">
    <property type="entry name" value="C2_TENSIN"/>
    <property type="match status" value="1"/>
</dbReference>
<dbReference type="InterPro" id="IPR011993">
    <property type="entry name" value="PH-like_dom_sf"/>
</dbReference>
<dbReference type="InterPro" id="IPR006020">
    <property type="entry name" value="PTB/PI_dom"/>
</dbReference>
<keyword evidence="9" id="KW-1185">Reference proteome</keyword>
<evidence type="ECO:0000313" key="10">
    <source>
        <dbReference type="RefSeq" id="XP_031418896.1"/>
    </source>
</evidence>
<dbReference type="InterPro" id="IPR035012">
    <property type="entry name" value="Tensin-like_SH2"/>
</dbReference>
<keyword evidence="3" id="KW-0597">Phosphoprotein</keyword>
<sequence>MDEGYELDLTYVTERIIAVSFPRACSEETYLHNLKDVTRMLKSKHADNYLVINLSEKRHDLSKMNPKTLDTGWPDLHAPPLDKICTICKAMESWLNADPLYVVVIHCRGEKGRIGVVISSFVHFTDISASADQALDRFAMRKFYDDKVSALMTPSQKRYVWILNSLLNGSMKINASPLFLHWVILHGIPNFDSVGACRPYLKVYQGMQAVYSSGVYIIGPGHRNRLCVAMEPAQLLKGDIMIKCYHKSGSSKRDIIFRLQFHTGAVQGYNLMFEKEDMESANKDPRFPDYGKVELVFSEGPEKIQGAERWQNGPDVTVDYSLTDPLTRWDSYQNICNGEVPQSPSQGSTLDKPVAKGTPSGGSTLRRGAGPASAASSPEHSDHALSASSDSGLSNASLWTERGSSVAPSKSQGPSQQEKAELKRLLSGFGLDEPPPLILHGAMDGERDSGTIVTGGLRVLHPAQVHAAGEPQPKERETDILDDVVLMMSGHDLRSVDSLGTLSSSCHKSSQNSLLSDGFGSPGGPEDVAHHHHHLNHHNHQHLQHQQHAPAGMEEYERAYIEARRGCLGQRSGSVPVSSSPSPSPSGTGSQATSFRQGSYSTHSWVQQQQMVAAQHYSYLAEEVTEVTVTDGFHHGDKRGTSPLSEPAAEQGNGTDAVTETTVSQTVTDKTQDEEFNSLTVDIDNSIDQLNQLIMDLDPTFVPISTRTASVKRNGGTHANGPTTACTNGTTHRVSGNSRAVVQQAAVEPGDVHAEGGRSVSRQASGVPDHPAQQPWGLREEFGDRATYPSSCVPHTQHGGFYRAESLDYRNRSVELDSGVDTGGDMVPPTPSFPISPPTPYVKNITDFLHHRQTPSPSMQMYGAYRTDQDSRVYTEIMTHATEAGLPDHSPAYHRTFGSTHSASIGGTLTRTDSPVQSPWQESPLLCRQASLPPQRSGTPDYSHHSPPGHHPHPAPNAHSSPRGSQRSRAARYAAGRSPARSFDEHDGLGTDFSTAGLLVDAEVLSAQLHQQAPQQHQQLHLPPLLPEKRMASDGEHSRGSASPALSGFSSPHSGSSLSIPFPNVLPEMQARGTPGTSSPLPDVLASKQVTVKFVQDTSKFWYKPDIARDQAIAVLKDKEPGSFIVRDSHSFRGAYGLAMKVATPPPSVLQQSKKGDLSNELVRHFLIECTQKGVRLKGCPNEPYFGSLTALVCQHSIMPLALPCKLIIPDRDPLEDVVETTTQSITNSATELLKQGAACNVWFLGSVEMESLTGYQAVQKATSEVFNMDPLPTSTVVHFKVSSQGITLTDNQRKLFFRRHYTVNTVIFCALDPQDRKWRRDGSATARIFGFVARKTGTGQDNVCHLFAEHDPEQPASAIVNFVSKVMIGSQKNN</sequence>
<comment type="similarity">
    <text evidence="2">Belongs to the PTEN phosphatase protein family.</text>
</comment>
<dbReference type="Proteomes" id="UP000515152">
    <property type="component" value="Chromosome 25"/>
</dbReference>
<feature type="compositionally biased region" description="Low complexity" evidence="8">
    <location>
        <begin position="956"/>
        <end position="981"/>
    </location>
</feature>
<dbReference type="Pfam" id="PF00017">
    <property type="entry name" value="SH2"/>
    <property type="match status" value="1"/>
</dbReference>
<dbReference type="InterPro" id="IPR051484">
    <property type="entry name" value="Tensin_PTEN_phosphatase"/>
</dbReference>
<dbReference type="FunFam" id="3.90.190.10:FF:000010">
    <property type="entry name" value="tensin-1 isoform X2"/>
    <property type="match status" value="1"/>
</dbReference>
<dbReference type="InterPro" id="IPR029023">
    <property type="entry name" value="Tensin_phosphatase"/>
</dbReference>
<dbReference type="InterPro" id="IPR000980">
    <property type="entry name" value="SH2"/>
</dbReference>
<feature type="region of interest" description="Disordered" evidence="8">
    <location>
        <begin position="712"/>
        <end position="731"/>
    </location>
</feature>
<evidence type="ECO:0000256" key="4">
    <source>
        <dbReference type="ARBA" id="ARBA00022801"/>
    </source>
</evidence>
<feature type="region of interest" description="Disordered" evidence="8">
    <location>
        <begin position="335"/>
        <end position="419"/>
    </location>
</feature>
<keyword evidence="5" id="KW-0904">Protein phosphatase</keyword>
<dbReference type="GO" id="GO:0005925">
    <property type="term" value="C:focal adhesion"/>
    <property type="evidence" value="ECO:0007669"/>
    <property type="project" value="UniProtKB-SubCell"/>
</dbReference>
<dbReference type="FunFam" id="3.30.505.10:FF:000002">
    <property type="entry name" value="Tensin 1"/>
    <property type="match status" value="1"/>
</dbReference>
<dbReference type="CDD" id="cd01213">
    <property type="entry name" value="PTB_tensin"/>
    <property type="match status" value="1"/>
</dbReference>